<protein>
    <submittedName>
        <fullName evidence="3">CRAL-TRIO domain-containing protein</fullName>
    </submittedName>
</protein>
<sequence>MPANQIEEDDRQRIQQLRKLILPYLTDYYNTDFNLLRWLQGHPGPVERVAEKLKVHLKARSSLWEMDKRGTVRKDDDIEKHWPYKITGLSGKLNNVLVMIEQTGQIDFPGMLNTYSATDIIMARIHDFENMLHSIMELEERTGEQASLLFVMDLTGLKYDLQLFRMILGPMKCLSEFMSEHYVEIIKYFLIVNVPTYMNIIWNFTKPLLPIRTRDKVRILSSTNWREEILEFANADALPDKWNTPNGPKFTSFIKLPIAFRKDGYYNQTELPENLDIIYVRAGESNFVTRYAESGDRISWLLIADAQFAFAIFRSDEENDSDPRTMETIYPSFGWLPGPTIVPIKDIYTIQKSGYYKLQLINDRAWFHSLKVFYSFNVFAHSS</sequence>
<dbReference type="InterPro" id="IPR001251">
    <property type="entry name" value="CRAL-TRIO_dom"/>
</dbReference>
<dbReference type="Proteomes" id="UP000036681">
    <property type="component" value="Unplaced"/>
</dbReference>
<dbReference type="WBParaSite" id="ALUE_0000991501-mRNA-1">
    <property type="protein sequence ID" value="ALUE_0000991501-mRNA-1"/>
    <property type="gene ID" value="ALUE_0000991501"/>
</dbReference>
<dbReference type="Gene3D" id="2.60.120.680">
    <property type="entry name" value="GOLD domain"/>
    <property type="match status" value="1"/>
</dbReference>
<proteinExistence type="predicted"/>
<dbReference type="PANTHER" id="PTHR47159">
    <property type="entry name" value="PROTEIN CBG07705-RELATED"/>
    <property type="match status" value="1"/>
</dbReference>
<reference evidence="3" key="1">
    <citation type="submission" date="2017-02" db="UniProtKB">
        <authorList>
            <consortium name="WormBaseParasite"/>
        </authorList>
    </citation>
    <scope>IDENTIFICATION</scope>
</reference>
<dbReference type="Pfam" id="PF00650">
    <property type="entry name" value="CRAL_TRIO"/>
    <property type="match status" value="1"/>
</dbReference>
<dbReference type="Pfam" id="PF25883">
    <property type="entry name" value="F28H7_8_C"/>
    <property type="match status" value="1"/>
</dbReference>
<dbReference type="PROSITE" id="PS50191">
    <property type="entry name" value="CRAL_TRIO"/>
    <property type="match status" value="1"/>
</dbReference>
<dbReference type="InterPro" id="IPR036865">
    <property type="entry name" value="CRAL-TRIO_dom_sf"/>
</dbReference>
<feature type="domain" description="CRAL-TRIO" evidence="1">
    <location>
        <begin position="74"/>
        <end position="242"/>
    </location>
</feature>
<organism evidence="2 3">
    <name type="scientific">Ascaris lumbricoides</name>
    <name type="common">Giant roundworm</name>
    <dbReference type="NCBI Taxonomy" id="6252"/>
    <lineage>
        <taxon>Eukaryota</taxon>
        <taxon>Metazoa</taxon>
        <taxon>Ecdysozoa</taxon>
        <taxon>Nematoda</taxon>
        <taxon>Chromadorea</taxon>
        <taxon>Rhabditida</taxon>
        <taxon>Spirurina</taxon>
        <taxon>Ascaridomorpha</taxon>
        <taxon>Ascaridoidea</taxon>
        <taxon>Ascarididae</taxon>
        <taxon>Ascaris</taxon>
    </lineage>
</organism>
<dbReference type="InterPro" id="IPR053302">
    <property type="entry name" value="CRAL-TRIO_domain"/>
</dbReference>
<dbReference type="SUPFAM" id="SSF52087">
    <property type="entry name" value="CRAL/TRIO domain"/>
    <property type="match status" value="1"/>
</dbReference>
<dbReference type="AlphaFoldDB" id="A0A0M3I120"/>
<dbReference type="CDD" id="cd00170">
    <property type="entry name" value="SEC14"/>
    <property type="match status" value="1"/>
</dbReference>
<keyword evidence="2" id="KW-1185">Reference proteome</keyword>
<dbReference type="InterPro" id="IPR058960">
    <property type="entry name" value="Ctg-1-like_C"/>
</dbReference>
<evidence type="ECO:0000313" key="2">
    <source>
        <dbReference type="Proteomes" id="UP000036681"/>
    </source>
</evidence>
<evidence type="ECO:0000313" key="3">
    <source>
        <dbReference type="WBParaSite" id="ALUE_0000991501-mRNA-1"/>
    </source>
</evidence>
<dbReference type="Gene3D" id="3.40.525.10">
    <property type="entry name" value="CRAL-TRIO lipid binding domain"/>
    <property type="match status" value="1"/>
</dbReference>
<dbReference type="InterPro" id="IPR036598">
    <property type="entry name" value="GOLD_dom_sf"/>
</dbReference>
<dbReference type="SMART" id="SM00516">
    <property type="entry name" value="SEC14"/>
    <property type="match status" value="1"/>
</dbReference>
<evidence type="ECO:0000259" key="1">
    <source>
        <dbReference type="PROSITE" id="PS50191"/>
    </source>
</evidence>
<dbReference type="PANTHER" id="PTHR47159:SF5">
    <property type="entry name" value="CRAL-TRIO DOMAIN-CONTAINING PROTEIN"/>
    <property type="match status" value="1"/>
</dbReference>
<name>A0A0M3I120_ASCLU</name>
<dbReference type="SUPFAM" id="SSF101576">
    <property type="entry name" value="Supernatant protein factor (SPF), C-terminal domain"/>
    <property type="match status" value="1"/>
</dbReference>
<accession>A0A0M3I120</accession>